<name>A0A837NK85_9GAMM</name>
<comment type="caution">
    <text evidence="1">The sequence shown here is derived from an EMBL/GenBank/DDBJ whole genome shotgun (WGS) entry which is preliminary data.</text>
</comment>
<keyword evidence="2" id="KW-1185">Reference proteome</keyword>
<dbReference type="Proteomes" id="UP000053030">
    <property type="component" value="Unassembled WGS sequence"/>
</dbReference>
<protein>
    <submittedName>
        <fullName evidence="1">Uncharacterized protein</fullName>
    </submittedName>
</protein>
<organism evidence="1 2">
    <name type="scientific">Idiomarina zobellii</name>
    <dbReference type="NCBI Taxonomy" id="86103"/>
    <lineage>
        <taxon>Bacteria</taxon>
        <taxon>Pseudomonadati</taxon>
        <taxon>Pseudomonadota</taxon>
        <taxon>Gammaproteobacteria</taxon>
        <taxon>Alteromonadales</taxon>
        <taxon>Idiomarinaceae</taxon>
        <taxon>Idiomarina</taxon>
    </lineage>
</organism>
<evidence type="ECO:0000313" key="2">
    <source>
        <dbReference type="Proteomes" id="UP000053030"/>
    </source>
</evidence>
<gene>
    <name evidence="1" type="ORF">AFK76_00085</name>
</gene>
<evidence type="ECO:0000313" key="1">
    <source>
        <dbReference type="EMBL" id="KPD24799.1"/>
    </source>
</evidence>
<accession>A0A837NK85</accession>
<dbReference type="AlphaFoldDB" id="A0A837NK85"/>
<sequence length="68" mass="7887">MKHVGDDQKLGAHQLKYLELKYGGLLLLEDIRKLKENNAINKSDGLFVIKVSPGYYQIYVRYKTKSML</sequence>
<proteinExistence type="predicted"/>
<reference evidence="1 2" key="1">
    <citation type="submission" date="2015-08" db="EMBL/GenBank/DDBJ databases">
        <title>Genome sequencing and assembly of the deep-sea bacterium Idiomarina zobellii.</title>
        <authorList>
            <person name="Mithoefer S.D."/>
            <person name="Rheaume B.A."/>
            <person name="MacLea K.S."/>
        </authorList>
    </citation>
    <scope>NUCLEOTIDE SEQUENCE [LARGE SCALE GENOMIC DNA]</scope>
    <source>
        <strain evidence="1 2">KMM 231</strain>
    </source>
</reference>
<dbReference type="EMBL" id="LHSG01000001">
    <property type="protein sequence ID" value="KPD24799.1"/>
    <property type="molecule type" value="Genomic_DNA"/>
</dbReference>